<evidence type="ECO:0000313" key="9">
    <source>
        <dbReference type="Proteomes" id="UP000663827"/>
    </source>
</evidence>
<evidence type="ECO:0000256" key="6">
    <source>
        <dbReference type="ARBA" id="ARBA00023004"/>
    </source>
</evidence>
<evidence type="ECO:0000256" key="2">
    <source>
        <dbReference type="ARBA" id="ARBA00010617"/>
    </source>
</evidence>
<reference evidence="8" key="1">
    <citation type="submission" date="2021-01" db="EMBL/GenBank/DDBJ databases">
        <authorList>
            <person name="Kaushik A."/>
        </authorList>
    </citation>
    <scope>NUCLEOTIDE SEQUENCE</scope>
    <source>
        <strain evidence="8">AG5</strain>
    </source>
</reference>
<dbReference type="GO" id="GO:0004497">
    <property type="term" value="F:monooxygenase activity"/>
    <property type="evidence" value="ECO:0007669"/>
    <property type="project" value="UniProtKB-KW"/>
</dbReference>
<evidence type="ECO:0000256" key="7">
    <source>
        <dbReference type="ARBA" id="ARBA00023033"/>
    </source>
</evidence>
<dbReference type="GO" id="GO:0005506">
    <property type="term" value="F:iron ion binding"/>
    <property type="evidence" value="ECO:0007669"/>
    <property type="project" value="InterPro"/>
</dbReference>
<evidence type="ECO:0000256" key="4">
    <source>
        <dbReference type="ARBA" id="ARBA00022723"/>
    </source>
</evidence>
<evidence type="ECO:0000256" key="3">
    <source>
        <dbReference type="ARBA" id="ARBA00022617"/>
    </source>
</evidence>
<keyword evidence="3" id="KW-0349">Heme</keyword>
<comment type="cofactor">
    <cofactor evidence="1">
        <name>heme</name>
        <dbReference type="ChEBI" id="CHEBI:30413"/>
    </cofactor>
</comment>
<proteinExistence type="inferred from homology"/>
<dbReference type="Proteomes" id="UP000663827">
    <property type="component" value="Unassembled WGS sequence"/>
</dbReference>
<keyword evidence="5" id="KW-0560">Oxidoreductase</keyword>
<keyword evidence="6" id="KW-0408">Iron</keyword>
<dbReference type="EMBL" id="CAJNJQ010001848">
    <property type="protein sequence ID" value="CAE7152372.1"/>
    <property type="molecule type" value="Genomic_DNA"/>
</dbReference>
<dbReference type="AlphaFoldDB" id="A0A8H3DYM5"/>
<evidence type="ECO:0000256" key="5">
    <source>
        <dbReference type="ARBA" id="ARBA00023002"/>
    </source>
</evidence>
<dbReference type="PANTHER" id="PTHR46300">
    <property type="entry name" value="P450, PUTATIVE (EUROFUNG)-RELATED-RELATED"/>
    <property type="match status" value="1"/>
</dbReference>
<keyword evidence="4" id="KW-0479">Metal-binding</keyword>
<dbReference type="InterPro" id="IPR050364">
    <property type="entry name" value="Cytochrome_P450_fung"/>
</dbReference>
<evidence type="ECO:0000313" key="8">
    <source>
        <dbReference type="EMBL" id="CAE7152372.1"/>
    </source>
</evidence>
<name>A0A8H3DYM5_9AGAM</name>
<organism evidence="8 9">
    <name type="scientific">Rhizoctonia solani</name>
    <dbReference type="NCBI Taxonomy" id="456999"/>
    <lineage>
        <taxon>Eukaryota</taxon>
        <taxon>Fungi</taxon>
        <taxon>Dikarya</taxon>
        <taxon>Basidiomycota</taxon>
        <taxon>Agaricomycotina</taxon>
        <taxon>Agaricomycetes</taxon>
        <taxon>Cantharellales</taxon>
        <taxon>Ceratobasidiaceae</taxon>
        <taxon>Rhizoctonia</taxon>
    </lineage>
</organism>
<sequence length="156" mass="18325">MPDISEPNWIWFTRRANKTASNIIYFRVLGSDTIVLHTREAAIELLEHRWNTYSDRPQMIMARDLVSWNRMLGLADYSEGMKTIRRYMHNSISAKAMLDWREQQEQEAFRFFQKLLHSPEKGSLAHSTVCLLSVLPKVFLTEHQFCVVLPVRPLFG</sequence>
<evidence type="ECO:0000256" key="1">
    <source>
        <dbReference type="ARBA" id="ARBA00001971"/>
    </source>
</evidence>
<protein>
    <submittedName>
        <fullName evidence="8">Uncharacterized protein</fullName>
    </submittedName>
</protein>
<dbReference type="PANTHER" id="PTHR46300:SF7">
    <property type="entry name" value="P450, PUTATIVE (EUROFUNG)-RELATED"/>
    <property type="match status" value="1"/>
</dbReference>
<dbReference type="InterPro" id="IPR036396">
    <property type="entry name" value="Cyt_P450_sf"/>
</dbReference>
<comment type="caution">
    <text evidence="8">The sequence shown here is derived from an EMBL/GenBank/DDBJ whole genome shotgun (WGS) entry which is preliminary data.</text>
</comment>
<keyword evidence="7" id="KW-0503">Monooxygenase</keyword>
<gene>
    <name evidence="8" type="ORF">RDB_LOCUS89728</name>
</gene>
<comment type="similarity">
    <text evidence="2">Belongs to the cytochrome P450 family.</text>
</comment>
<dbReference type="GO" id="GO:0020037">
    <property type="term" value="F:heme binding"/>
    <property type="evidence" value="ECO:0007669"/>
    <property type="project" value="InterPro"/>
</dbReference>
<accession>A0A8H3DYM5</accession>
<dbReference type="SUPFAM" id="SSF48264">
    <property type="entry name" value="Cytochrome P450"/>
    <property type="match status" value="1"/>
</dbReference>
<dbReference type="Gene3D" id="1.10.630.10">
    <property type="entry name" value="Cytochrome P450"/>
    <property type="match status" value="1"/>
</dbReference>
<dbReference type="GO" id="GO:0016705">
    <property type="term" value="F:oxidoreductase activity, acting on paired donors, with incorporation or reduction of molecular oxygen"/>
    <property type="evidence" value="ECO:0007669"/>
    <property type="project" value="InterPro"/>
</dbReference>